<dbReference type="Proteomes" id="UP000292459">
    <property type="component" value="Unassembled WGS sequence"/>
</dbReference>
<dbReference type="Gene3D" id="3.30.870.10">
    <property type="entry name" value="Endonuclease Chain A"/>
    <property type="match status" value="1"/>
</dbReference>
<feature type="domain" description="PLD phosphodiesterase" evidence="1">
    <location>
        <begin position="162"/>
        <end position="184"/>
    </location>
</feature>
<dbReference type="AlphaFoldDB" id="A0A4Q7E3R6"/>
<comment type="caution">
    <text evidence="2">The sequence shown here is derived from an EMBL/GenBank/DDBJ whole genome shotgun (WGS) entry which is preliminary data.</text>
</comment>
<keyword evidence="3" id="KW-1185">Reference proteome</keyword>
<dbReference type="RefSeq" id="WP_039729000.1">
    <property type="nucleotide sequence ID" value="NZ_QVFV01000005.1"/>
</dbReference>
<evidence type="ECO:0000259" key="1">
    <source>
        <dbReference type="PROSITE" id="PS50035"/>
    </source>
</evidence>
<accession>A0A4Q7E3R6</accession>
<dbReference type="InterPro" id="IPR001736">
    <property type="entry name" value="PLipase_D/transphosphatidylase"/>
</dbReference>
<gene>
    <name evidence="2" type="ORF">DYY88_18020</name>
</gene>
<sequence length="231" mass="26037">MQNHSNFTSSVSDPHPLALIRDILIQANALVDHHGIEALAIALNQPRPTSELVWGRSGSRALLYETLAQAKERVIIVCPWLTRQSLNDDLLLRLRAKLDQQCRIEIGWGYGHDIGSTIQIRNGSWFINARGNARCRYNALPKLCELRKHYPDLLTLKLLGTHEKFWVCDQQFAFVGNHNVLSSNVLSLNVPHVNREVGIRTAEPDVIAELIQGFEGAIDLAQLHYRDSHTA</sequence>
<evidence type="ECO:0000313" key="2">
    <source>
        <dbReference type="EMBL" id="RZM76561.1"/>
    </source>
</evidence>
<organism evidence="2 3">
    <name type="scientific">Leptolyngbya iicbica LK</name>
    <dbReference type="NCBI Taxonomy" id="2294035"/>
    <lineage>
        <taxon>Bacteria</taxon>
        <taxon>Bacillati</taxon>
        <taxon>Cyanobacteriota</taxon>
        <taxon>Cyanophyceae</taxon>
        <taxon>Leptolyngbyales</taxon>
        <taxon>Leptolyngbyaceae</taxon>
        <taxon>Leptolyngbya group</taxon>
        <taxon>Leptolyngbya</taxon>
        <taxon>Leptolyngbya iicbica</taxon>
    </lineage>
</organism>
<dbReference type="SUPFAM" id="SSF56024">
    <property type="entry name" value="Phospholipase D/nuclease"/>
    <property type="match status" value="1"/>
</dbReference>
<protein>
    <recommendedName>
        <fullName evidence="1">PLD phosphodiesterase domain-containing protein</fullName>
    </recommendedName>
</protein>
<dbReference type="EMBL" id="QVFV01000005">
    <property type="protein sequence ID" value="RZM76561.1"/>
    <property type="molecule type" value="Genomic_DNA"/>
</dbReference>
<reference evidence="2 3" key="1">
    <citation type="submission" date="2018-11" db="EMBL/GenBank/DDBJ databases">
        <title>Whole genome sequencing of an environmental sample.</title>
        <authorList>
            <person name="Sarangi A.N."/>
            <person name="Singh D."/>
            <person name="Tripathy S."/>
        </authorList>
    </citation>
    <scope>NUCLEOTIDE SEQUENCE [LARGE SCALE GENOMIC DNA]</scope>
    <source>
        <strain evidence="2 3">Lakshadweep</strain>
    </source>
</reference>
<proteinExistence type="predicted"/>
<dbReference type="GO" id="GO:0006793">
    <property type="term" value="P:phosphorus metabolic process"/>
    <property type="evidence" value="ECO:0007669"/>
    <property type="project" value="UniProtKB-ARBA"/>
</dbReference>
<dbReference type="PROSITE" id="PS50035">
    <property type="entry name" value="PLD"/>
    <property type="match status" value="1"/>
</dbReference>
<name>A0A4Q7E3R6_9CYAN</name>
<dbReference type="GO" id="GO:0003824">
    <property type="term" value="F:catalytic activity"/>
    <property type="evidence" value="ECO:0007669"/>
    <property type="project" value="InterPro"/>
</dbReference>
<dbReference type="OrthoDB" id="465330at2"/>
<evidence type="ECO:0000313" key="3">
    <source>
        <dbReference type="Proteomes" id="UP000292459"/>
    </source>
</evidence>